<dbReference type="PANTHER" id="PTHR46861:SF1">
    <property type="entry name" value="TUMOR NECROSIS FACTOR RECEPTOR SUPERFAMILY MEMBER 1A"/>
    <property type="match status" value="1"/>
</dbReference>
<accession>A0A3Q1J8E2</accession>
<dbReference type="PROSITE" id="PS50050">
    <property type="entry name" value="TNFR_NGFR_2"/>
    <property type="match status" value="3"/>
</dbReference>
<evidence type="ECO:0000259" key="8">
    <source>
        <dbReference type="PROSITE" id="PS50017"/>
    </source>
</evidence>
<keyword evidence="7" id="KW-0812">Transmembrane</keyword>
<reference evidence="10" key="1">
    <citation type="submission" date="2021-04" db="EMBL/GenBank/DDBJ databases">
        <authorList>
            <consortium name="Wellcome Sanger Institute Data Sharing"/>
        </authorList>
    </citation>
    <scope>NUCLEOTIDE SEQUENCE [LARGE SCALE GENOMIC DNA]</scope>
</reference>
<dbReference type="Ensembl" id="ENSATET00000031665.3">
    <property type="protein sequence ID" value="ENSATEP00000031202.3"/>
    <property type="gene ID" value="ENSATEG00000021520.3"/>
</dbReference>
<comment type="caution">
    <text evidence="6">Lacks conserved residue(s) required for the propagation of feature annotation.</text>
</comment>
<reference evidence="10" key="2">
    <citation type="submission" date="2025-08" db="UniProtKB">
        <authorList>
            <consortium name="Ensembl"/>
        </authorList>
    </citation>
    <scope>IDENTIFICATION</scope>
</reference>
<dbReference type="CDD" id="cd08313">
    <property type="entry name" value="Death_TNFR1"/>
    <property type="match status" value="1"/>
</dbReference>
<name>A0A3Q1J8E2_ANATE</name>
<dbReference type="Proteomes" id="UP000265040">
    <property type="component" value="Chromosome 16"/>
</dbReference>
<dbReference type="Pfam" id="PF00531">
    <property type="entry name" value="Death"/>
    <property type="match status" value="1"/>
</dbReference>
<dbReference type="InterPro" id="IPR011029">
    <property type="entry name" value="DEATH-like_dom_sf"/>
</dbReference>
<keyword evidence="5" id="KW-0325">Glycoprotein</keyword>
<dbReference type="SUPFAM" id="SSF57184">
    <property type="entry name" value="Growth factor receptor domain"/>
    <property type="match status" value="1"/>
</dbReference>
<dbReference type="PANTHER" id="PTHR46861">
    <property type="entry name" value="TUMOR NECROSIS FACTOR RECEPTOR SUPERFAMILY MEMBER 1A"/>
    <property type="match status" value="1"/>
</dbReference>
<dbReference type="SUPFAM" id="SSF57586">
    <property type="entry name" value="TNF receptor-like"/>
    <property type="match status" value="1"/>
</dbReference>
<dbReference type="PROSITE" id="PS51257">
    <property type="entry name" value="PROKAR_LIPOPROTEIN"/>
    <property type="match status" value="1"/>
</dbReference>
<dbReference type="SUPFAM" id="SSF47986">
    <property type="entry name" value="DEATH domain"/>
    <property type="match status" value="1"/>
</dbReference>
<keyword evidence="3" id="KW-0677">Repeat</keyword>
<dbReference type="Gene3D" id="2.10.50.10">
    <property type="entry name" value="Tumor Necrosis Factor Receptor, subunit A, domain 2"/>
    <property type="match status" value="3"/>
</dbReference>
<feature type="repeat" description="TNFR-Cys" evidence="6">
    <location>
        <begin position="31"/>
        <end position="67"/>
    </location>
</feature>
<proteinExistence type="predicted"/>
<feature type="repeat" description="TNFR-Cys" evidence="6">
    <location>
        <begin position="69"/>
        <end position="111"/>
    </location>
</feature>
<evidence type="ECO:0000256" key="4">
    <source>
        <dbReference type="ARBA" id="ARBA00023157"/>
    </source>
</evidence>
<protein>
    <recommendedName>
        <fullName evidence="12">Tumor necrosis factor receptor superfamily member 1A</fullName>
    </recommendedName>
</protein>
<evidence type="ECO:0000256" key="2">
    <source>
        <dbReference type="ARBA" id="ARBA00022729"/>
    </source>
</evidence>
<evidence type="ECO:0000313" key="11">
    <source>
        <dbReference type="Proteomes" id="UP000265040"/>
    </source>
</evidence>
<keyword evidence="2" id="KW-0732">Signal</keyword>
<dbReference type="InParanoid" id="A0A3Q1J8E2"/>
<sequence>MEGHRGRRNKKAPAGIMLILMCMLTFTLTSSCPHGDYLSTQGICCNKCPPGFKLVEECRASGHRSNCTPCPEKQYNDQINYADNCKSCTRCKASRNEREVSSCEKNKNTVCQCKDGYYKSVISPDTYECLKCKVCAENEVEKQECTTEMNTQCECKENYYKMKNKCVQCKNCLCVHLDHATPSQPEILGSIISGVVVSAFVLSLVVLITYWTTKQHTKKKFKNVSSEQPAVFQESCKCVLAQTKKLLATVICNLFPSTPLFFLPSAVPDLIYTVLDLVPVQQVKQLVRTLGVKDIEIEQAEMDHRSCREAHYQMLRVWAERGSHAGRGGRGRMLHCPLLKELLEQLRKLHLGRAAEELETNFTNVYSLFNY</sequence>
<dbReference type="InterPro" id="IPR001368">
    <property type="entry name" value="TNFR/NGFR_Cys_rich_reg"/>
</dbReference>
<dbReference type="PROSITE" id="PS00652">
    <property type="entry name" value="TNFR_NGFR_1"/>
    <property type="match status" value="1"/>
</dbReference>
<dbReference type="GO" id="GO:0043235">
    <property type="term" value="C:receptor complex"/>
    <property type="evidence" value="ECO:0007669"/>
    <property type="project" value="TreeGrafter"/>
</dbReference>
<keyword evidence="4 6" id="KW-1015">Disulfide bond</keyword>
<dbReference type="InterPro" id="IPR000488">
    <property type="entry name" value="Death_dom"/>
</dbReference>
<keyword evidence="1" id="KW-0053">Apoptosis</keyword>
<feature type="domain" description="TNFR-Cys" evidence="9">
    <location>
        <begin position="69"/>
        <end position="111"/>
    </location>
</feature>
<evidence type="ECO:0008006" key="12">
    <source>
        <dbReference type="Google" id="ProtNLM"/>
    </source>
</evidence>
<dbReference type="STRING" id="64144.ENSATEP00000031202"/>
<feature type="transmembrane region" description="Helical" evidence="7">
    <location>
        <begin position="12"/>
        <end position="29"/>
    </location>
</feature>
<feature type="disulfide bond" evidence="6">
    <location>
        <begin position="132"/>
        <end position="145"/>
    </location>
</feature>
<keyword evidence="7" id="KW-1133">Transmembrane helix</keyword>
<evidence type="ECO:0000256" key="5">
    <source>
        <dbReference type="ARBA" id="ARBA00023180"/>
    </source>
</evidence>
<dbReference type="InterPro" id="IPR052493">
    <property type="entry name" value="TNFRSF1A"/>
</dbReference>
<dbReference type="InterPro" id="IPR009030">
    <property type="entry name" value="Growth_fac_rcpt_cys_sf"/>
</dbReference>
<feature type="disulfide bond" evidence="6">
    <location>
        <begin position="70"/>
        <end position="85"/>
    </location>
</feature>
<evidence type="ECO:0000313" key="10">
    <source>
        <dbReference type="Ensembl" id="ENSATEP00000031202.3"/>
    </source>
</evidence>
<dbReference type="Pfam" id="PF00020">
    <property type="entry name" value="TNFR_c6"/>
    <property type="match status" value="2"/>
</dbReference>
<feature type="domain" description="TNFR-Cys" evidence="9">
    <location>
        <begin position="31"/>
        <end position="67"/>
    </location>
</feature>
<dbReference type="SMART" id="SM00208">
    <property type="entry name" value="TNFR"/>
    <property type="match status" value="3"/>
</dbReference>
<evidence type="ECO:0000256" key="6">
    <source>
        <dbReference type="PROSITE-ProRule" id="PRU00206"/>
    </source>
</evidence>
<dbReference type="GO" id="GO:0005031">
    <property type="term" value="F:tumor necrosis factor receptor activity"/>
    <property type="evidence" value="ECO:0007669"/>
    <property type="project" value="TreeGrafter"/>
</dbReference>
<dbReference type="SMART" id="SM00005">
    <property type="entry name" value="DEATH"/>
    <property type="match status" value="1"/>
</dbReference>
<evidence type="ECO:0000256" key="7">
    <source>
        <dbReference type="SAM" id="Phobius"/>
    </source>
</evidence>
<feature type="disulfide bond" evidence="6">
    <location>
        <begin position="45"/>
        <end position="58"/>
    </location>
</feature>
<dbReference type="GO" id="GO:0043120">
    <property type="term" value="F:tumor necrosis factor binding"/>
    <property type="evidence" value="ECO:0007669"/>
    <property type="project" value="TreeGrafter"/>
</dbReference>
<feature type="repeat" description="TNFR-Cys" evidence="6">
    <location>
        <begin position="112"/>
        <end position="153"/>
    </location>
</feature>
<dbReference type="GeneTree" id="ENSGT00940000159540"/>
<evidence type="ECO:0000256" key="3">
    <source>
        <dbReference type="ARBA" id="ARBA00022737"/>
    </source>
</evidence>
<dbReference type="GO" id="GO:0006915">
    <property type="term" value="P:apoptotic process"/>
    <property type="evidence" value="ECO:0007669"/>
    <property type="project" value="UniProtKB-KW"/>
</dbReference>
<dbReference type="GO" id="GO:0045121">
    <property type="term" value="C:membrane raft"/>
    <property type="evidence" value="ECO:0007669"/>
    <property type="project" value="TreeGrafter"/>
</dbReference>
<dbReference type="AlphaFoldDB" id="A0A3Q1J8E2"/>
<gene>
    <name evidence="10" type="primary">TNFRSF1A</name>
</gene>
<organism evidence="10 11">
    <name type="scientific">Anabas testudineus</name>
    <name type="common">Climbing perch</name>
    <name type="synonym">Anthias testudineus</name>
    <dbReference type="NCBI Taxonomy" id="64144"/>
    <lineage>
        <taxon>Eukaryota</taxon>
        <taxon>Metazoa</taxon>
        <taxon>Chordata</taxon>
        <taxon>Craniata</taxon>
        <taxon>Vertebrata</taxon>
        <taxon>Euteleostomi</taxon>
        <taxon>Actinopterygii</taxon>
        <taxon>Neopterygii</taxon>
        <taxon>Teleostei</taxon>
        <taxon>Neoteleostei</taxon>
        <taxon>Acanthomorphata</taxon>
        <taxon>Anabantaria</taxon>
        <taxon>Anabantiformes</taxon>
        <taxon>Anabantoidei</taxon>
        <taxon>Anabantidae</taxon>
        <taxon>Anabas</taxon>
    </lineage>
</organism>
<evidence type="ECO:0000256" key="1">
    <source>
        <dbReference type="ARBA" id="ARBA00022703"/>
    </source>
</evidence>
<evidence type="ECO:0000259" key="9">
    <source>
        <dbReference type="PROSITE" id="PS50050"/>
    </source>
</evidence>
<feature type="disulfide bond" evidence="6">
    <location>
        <begin position="135"/>
        <end position="153"/>
    </location>
</feature>
<keyword evidence="11" id="KW-1185">Reference proteome</keyword>
<feature type="transmembrane region" description="Helical" evidence="7">
    <location>
        <begin position="187"/>
        <end position="212"/>
    </location>
</feature>
<dbReference type="Gene3D" id="1.10.533.10">
    <property type="entry name" value="Death Domain, Fas"/>
    <property type="match status" value="1"/>
</dbReference>
<feature type="domain" description="Death" evidence="8">
    <location>
        <begin position="268"/>
        <end position="362"/>
    </location>
</feature>
<dbReference type="PROSITE" id="PS50017">
    <property type="entry name" value="DEATH_DOMAIN"/>
    <property type="match status" value="1"/>
</dbReference>
<keyword evidence="7" id="KW-0472">Membrane</keyword>
<reference evidence="10" key="3">
    <citation type="submission" date="2025-09" db="UniProtKB">
        <authorList>
            <consortium name="Ensembl"/>
        </authorList>
    </citation>
    <scope>IDENTIFICATION</scope>
</reference>
<dbReference type="InterPro" id="IPR033994">
    <property type="entry name" value="TNFRSF1A_death"/>
</dbReference>
<dbReference type="GO" id="GO:0006954">
    <property type="term" value="P:inflammatory response"/>
    <property type="evidence" value="ECO:0007669"/>
    <property type="project" value="TreeGrafter"/>
</dbReference>
<feature type="domain" description="TNFR-Cys" evidence="9">
    <location>
        <begin position="112"/>
        <end position="153"/>
    </location>
</feature>